<feature type="domain" description="UBX" evidence="2">
    <location>
        <begin position="116"/>
        <end position="234"/>
    </location>
</feature>
<comment type="caution">
    <text evidence="3">The sequence shown here is derived from an EMBL/GenBank/DDBJ whole genome shotgun (WGS) entry which is preliminary data.</text>
</comment>
<evidence type="ECO:0000256" key="1">
    <source>
        <dbReference type="SAM" id="MobiDB-lite"/>
    </source>
</evidence>
<feature type="region of interest" description="Disordered" evidence="1">
    <location>
        <begin position="280"/>
        <end position="328"/>
    </location>
</feature>
<feature type="compositionally biased region" description="Basic and acidic residues" evidence="1">
    <location>
        <begin position="101"/>
        <end position="115"/>
    </location>
</feature>
<dbReference type="Proteomes" id="UP001222932">
    <property type="component" value="Unassembled WGS sequence"/>
</dbReference>
<feature type="compositionally biased region" description="Pro residues" evidence="1">
    <location>
        <begin position="33"/>
        <end position="45"/>
    </location>
</feature>
<dbReference type="GO" id="GO:0005737">
    <property type="term" value="C:cytoplasm"/>
    <property type="evidence" value="ECO:0007669"/>
    <property type="project" value="TreeGrafter"/>
</dbReference>
<evidence type="ECO:0000259" key="2">
    <source>
        <dbReference type="PROSITE" id="PS50033"/>
    </source>
</evidence>
<dbReference type="Gene3D" id="3.10.20.90">
    <property type="entry name" value="Phosphatidylinositol 3-kinase Catalytic Subunit, Chain A, domain 1"/>
    <property type="match status" value="1"/>
</dbReference>
<feature type="compositionally biased region" description="Low complexity" evidence="1">
    <location>
        <begin position="248"/>
        <end position="262"/>
    </location>
</feature>
<evidence type="ECO:0000313" key="4">
    <source>
        <dbReference type="Proteomes" id="UP001222932"/>
    </source>
</evidence>
<organism evidence="3 4">
    <name type="scientific">Cutaneotrichosporon spelunceum</name>
    <dbReference type="NCBI Taxonomy" id="1672016"/>
    <lineage>
        <taxon>Eukaryota</taxon>
        <taxon>Fungi</taxon>
        <taxon>Dikarya</taxon>
        <taxon>Basidiomycota</taxon>
        <taxon>Agaricomycotina</taxon>
        <taxon>Tremellomycetes</taxon>
        <taxon>Trichosporonales</taxon>
        <taxon>Trichosporonaceae</taxon>
        <taxon>Cutaneotrichosporon</taxon>
    </lineage>
</organism>
<feature type="region of interest" description="Disordered" evidence="1">
    <location>
        <begin position="92"/>
        <end position="115"/>
    </location>
</feature>
<dbReference type="EMBL" id="BTCM01000007">
    <property type="protein sequence ID" value="GMK59157.1"/>
    <property type="molecule type" value="Genomic_DNA"/>
</dbReference>
<accession>A0AAD3TZB3</accession>
<keyword evidence="4" id="KW-1185">Reference proteome</keyword>
<dbReference type="PANTHER" id="PTHR46467">
    <property type="entry name" value="TETHER CONTAINING UBX DOMAIN FOR GLUT4"/>
    <property type="match status" value="1"/>
</dbReference>
<dbReference type="Pfam" id="PF00789">
    <property type="entry name" value="UBX"/>
    <property type="match status" value="1"/>
</dbReference>
<gene>
    <name evidence="3" type="ORF">CspeluHIS016_0701720</name>
</gene>
<dbReference type="PROSITE" id="PS50033">
    <property type="entry name" value="UBX"/>
    <property type="match status" value="1"/>
</dbReference>
<name>A0AAD3TZB3_9TREE</name>
<reference evidence="3" key="2">
    <citation type="submission" date="2023-06" db="EMBL/GenBank/DDBJ databases">
        <authorList>
            <person name="Kobayashi Y."/>
            <person name="Kayamori A."/>
            <person name="Aoki K."/>
            <person name="Shiwa Y."/>
            <person name="Fujita N."/>
            <person name="Sugita T."/>
            <person name="Iwasaki W."/>
            <person name="Tanaka N."/>
            <person name="Takashima M."/>
        </authorList>
    </citation>
    <scope>NUCLEOTIDE SEQUENCE</scope>
    <source>
        <strain evidence="3">HIS016</strain>
    </source>
</reference>
<dbReference type="InterPro" id="IPR001012">
    <property type="entry name" value="UBX_dom"/>
</dbReference>
<evidence type="ECO:0000313" key="3">
    <source>
        <dbReference type="EMBL" id="GMK59157.1"/>
    </source>
</evidence>
<feature type="region of interest" description="Disordered" evidence="1">
    <location>
        <begin position="1"/>
        <end position="75"/>
    </location>
</feature>
<dbReference type="PANTHER" id="PTHR46467:SF1">
    <property type="entry name" value="TETHER CONTAINING UBX DOMAIN FOR GLUT4"/>
    <property type="match status" value="1"/>
</dbReference>
<dbReference type="GO" id="GO:0006886">
    <property type="term" value="P:intracellular protein transport"/>
    <property type="evidence" value="ECO:0007669"/>
    <property type="project" value="TreeGrafter"/>
</dbReference>
<dbReference type="InterPro" id="IPR029071">
    <property type="entry name" value="Ubiquitin-like_domsf"/>
</dbReference>
<sequence length="328" mass="34964">MNASTPPEDIALSDAAVEPAASPEAAARDASHPSPPDTSVPPPTAPSSANVQVFRPADESSKPAEPDASFYEPTISDVQNYHSMIMGRSKQLNEAPLLTAKHRDAEREAAEKRKAEKWPNATIRVKFSDGTQIQSVFPSSSPIQPVYAFVRESLSSVAASKPFTFYQPPRTTFPERPVPQPPAPKHVNPAMRSRVVQSQHGPQRGPNAAGIQGGSGGKESLSELGLVPQSVLLVRWEDAAMNCECAHASSASSATTSTSSTSQLESLAKLTSASEYPAPLKDELRAKAAPLPPPAVKEAPEPSKRLTGKAGEVKMPKWLQKGLLKKNK</sequence>
<dbReference type="SUPFAM" id="SSF54236">
    <property type="entry name" value="Ubiquitin-like"/>
    <property type="match status" value="1"/>
</dbReference>
<proteinExistence type="predicted"/>
<dbReference type="GO" id="GO:0005634">
    <property type="term" value="C:nucleus"/>
    <property type="evidence" value="ECO:0007669"/>
    <property type="project" value="TreeGrafter"/>
</dbReference>
<feature type="region of interest" description="Disordered" evidence="1">
    <location>
        <begin position="248"/>
        <end position="268"/>
    </location>
</feature>
<feature type="region of interest" description="Disordered" evidence="1">
    <location>
        <begin position="165"/>
        <end position="222"/>
    </location>
</feature>
<protein>
    <recommendedName>
        <fullName evidence="2">UBX domain-containing protein</fullName>
    </recommendedName>
</protein>
<reference evidence="3" key="1">
    <citation type="journal article" date="2023" name="BMC Genomics">
        <title>Chromosome-level genome assemblies of Cutaneotrichosporon spp. (Trichosporonales, Basidiomycota) reveal imbalanced evolution between nucleotide sequences and chromosome synteny.</title>
        <authorList>
            <person name="Kobayashi Y."/>
            <person name="Kayamori A."/>
            <person name="Aoki K."/>
            <person name="Shiwa Y."/>
            <person name="Matsutani M."/>
            <person name="Fujita N."/>
            <person name="Sugita T."/>
            <person name="Iwasaki W."/>
            <person name="Tanaka N."/>
            <person name="Takashima M."/>
        </authorList>
    </citation>
    <scope>NUCLEOTIDE SEQUENCE</scope>
    <source>
        <strain evidence="3">HIS016</strain>
    </source>
</reference>
<dbReference type="AlphaFoldDB" id="A0AAD3TZB3"/>
<feature type="compositionally biased region" description="Basic and acidic residues" evidence="1">
    <location>
        <begin position="56"/>
        <end position="65"/>
    </location>
</feature>
<dbReference type="GO" id="GO:0012506">
    <property type="term" value="C:vesicle membrane"/>
    <property type="evidence" value="ECO:0007669"/>
    <property type="project" value="TreeGrafter"/>
</dbReference>
<feature type="compositionally biased region" description="Low complexity" evidence="1">
    <location>
        <begin position="13"/>
        <end position="25"/>
    </location>
</feature>